<dbReference type="Pfam" id="PF21445">
    <property type="entry name" value="ADDB_N"/>
    <property type="match status" value="1"/>
</dbReference>
<comment type="subunit">
    <text evidence="14">Heterodimer of AddA and AddB.</text>
</comment>
<comment type="cofactor">
    <cofactor evidence="14">
        <name>[4Fe-4S] cluster</name>
        <dbReference type="ChEBI" id="CHEBI:49883"/>
    </cofactor>
    <text evidence="14">Binds 1 [4Fe-4S] cluster.</text>
</comment>
<dbReference type="HAMAP" id="MF_01452">
    <property type="entry name" value="AddB_type1"/>
    <property type="match status" value="1"/>
</dbReference>
<comment type="caution">
    <text evidence="17">The sequence shown here is derived from an EMBL/GenBank/DDBJ whole genome shotgun (WGS) entry which is preliminary data.</text>
</comment>
<dbReference type="GO" id="GO:0000724">
    <property type="term" value="P:double-strand break repair via homologous recombination"/>
    <property type="evidence" value="ECO:0007669"/>
    <property type="project" value="UniProtKB-UniRule"/>
</dbReference>
<dbReference type="PANTHER" id="PTHR30591">
    <property type="entry name" value="RECBCD ENZYME SUBUNIT RECC"/>
    <property type="match status" value="1"/>
</dbReference>
<dbReference type="Gene3D" id="6.10.140.1030">
    <property type="match status" value="1"/>
</dbReference>
<evidence type="ECO:0000256" key="13">
    <source>
        <dbReference type="ARBA" id="ARBA00023204"/>
    </source>
</evidence>
<accession>A0A841PN06</accession>
<dbReference type="InterPro" id="IPR014140">
    <property type="entry name" value="DNA_helicase_suAddB"/>
</dbReference>
<dbReference type="InterPro" id="IPR027417">
    <property type="entry name" value="P-loop_NTPase"/>
</dbReference>
<dbReference type="PANTHER" id="PTHR30591:SF1">
    <property type="entry name" value="RECBCD ENZYME SUBUNIT RECC"/>
    <property type="match status" value="1"/>
</dbReference>
<keyword evidence="2 14" id="KW-0540">Nuclease</keyword>
<dbReference type="GO" id="GO:0004386">
    <property type="term" value="F:helicase activity"/>
    <property type="evidence" value="ECO:0007669"/>
    <property type="project" value="UniProtKB-KW"/>
</dbReference>
<keyword evidence="8 14" id="KW-0269">Exonuclease</keyword>
<dbReference type="Gene3D" id="3.40.50.300">
    <property type="entry name" value="P-loop containing nucleotide triphosphate hydrolases"/>
    <property type="match status" value="3"/>
</dbReference>
<feature type="binding site" evidence="14">
    <location>
        <position position="799"/>
    </location>
    <ligand>
        <name>[4Fe-4S] cluster</name>
        <dbReference type="ChEBI" id="CHEBI:49883"/>
    </ligand>
</feature>
<evidence type="ECO:0000256" key="4">
    <source>
        <dbReference type="ARBA" id="ARBA00022741"/>
    </source>
</evidence>
<dbReference type="NCBIfam" id="TIGR02773">
    <property type="entry name" value="addB_Gpos"/>
    <property type="match status" value="1"/>
</dbReference>
<evidence type="ECO:0000313" key="17">
    <source>
        <dbReference type="EMBL" id="MBB6449124.1"/>
    </source>
</evidence>
<keyword evidence="7 14" id="KW-0347">Helicase</keyword>
<reference evidence="17 18" key="1">
    <citation type="submission" date="2020-08" db="EMBL/GenBank/DDBJ databases">
        <title>Genomic Encyclopedia of Type Strains, Phase IV (KMG-IV): sequencing the most valuable type-strain genomes for metagenomic binning, comparative biology and taxonomic classification.</title>
        <authorList>
            <person name="Goeker M."/>
        </authorList>
    </citation>
    <scope>NUCLEOTIDE SEQUENCE [LARGE SCALE GENOMIC DNA]</scope>
    <source>
        <strain evidence="17 18">DSM 21769</strain>
    </source>
</reference>
<keyword evidence="11 14" id="KW-0411">Iron-sulfur</keyword>
<feature type="binding site" evidence="14">
    <location>
        <position position="1133"/>
    </location>
    <ligand>
        <name>[4Fe-4S] cluster</name>
        <dbReference type="ChEBI" id="CHEBI:49883"/>
    </ligand>
</feature>
<feature type="binding site" evidence="14">
    <location>
        <position position="1127"/>
    </location>
    <ligand>
        <name>[4Fe-4S] cluster</name>
        <dbReference type="ChEBI" id="CHEBI:49883"/>
    </ligand>
</feature>
<keyword evidence="10 14" id="KW-0408">Iron</keyword>
<protein>
    <recommendedName>
        <fullName evidence="14">ATP-dependent helicase/deoxyribonuclease subunit B</fullName>
        <ecNumber evidence="14">3.1.-.-</ecNumber>
    </recommendedName>
    <alternativeName>
        <fullName evidence="14">ATP-dependent helicase/nuclease subunit AddB</fullName>
    </alternativeName>
</protein>
<dbReference type="Proteomes" id="UP000568839">
    <property type="component" value="Unassembled WGS sequence"/>
</dbReference>
<comment type="cofactor">
    <cofactor evidence="14">
        <name>Mg(2+)</name>
        <dbReference type="ChEBI" id="CHEBI:18420"/>
    </cofactor>
</comment>
<keyword evidence="4 14" id="KW-0547">Nucleotide-binding</keyword>
<feature type="binding site" evidence="14">
    <location>
        <position position="1124"/>
    </location>
    <ligand>
        <name>[4Fe-4S] cluster</name>
        <dbReference type="ChEBI" id="CHEBI:49883"/>
    </ligand>
</feature>
<keyword evidence="13 14" id="KW-0234">DNA repair</keyword>
<evidence type="ECO:0000256" key="5">
    <source>
        <dbReference type="ARBA" id="ARBA00022763"/>
    </source>
</evidence>
<evidence type="ECO:0000256" key="11">
    <source>
        <dbReference type="ARBA" id="ARBA00023014"/>
    </source>
</evidence>
<keyword evidence="1 14" id="KW-0004">4Fe-4S</keyword>
<dbReference type="GO" id="GO:0005524">
    <property type="term" value="F:ATP binding"/>
    <property type="evidence" value="ECO:0007669"/>
    <property type="project" value="UniProtKB-UniRule"/>
</dbReference>
<keyword evidence="5 14" id="KW-0227">DNA damage</keyword>
<dbReference type="RefSeq" id="WP_184403042.1">
    <property type="nucleotide sequence ID" value="NZ_JACHHJ010000001.1"/>
</dbReference>
<dbReference type="InterPro" id="IPR038726">
    <property type="entry name" value="PDDEXK_AddAB-type"/>
</dbReference>
<keyword evidence="12 14" id="KW-0238">DNA-binding</keyword>
<feature type="region of interest" description="Disordered" evidence="15">
    <location>
        <begin position="1151"/>
        <end position="1174"/>
    </location>
</feature>
<evidence type="ECO:0000256" key="12">
    <source>
        <dbReference type="ARBA" id="ARBA00023125"/>
    </source>
</evidence>
<organism evidence="17 18">
    <name type="scientific">Geomicrobium halophilum</name>
    <dbReference type="NCBI Taxonomy" id="549000"/>
    <lineage>
        <taxon>Bacteria</taxon>
        <taxon>Bacillati</taxon>
        <taxon>Bacillota</taxon>
        <taxon>Bacilli</taxon>
        <taxon>Bacillales</taxon>
        <taxon>Geomicrobium</taxon>
    </lineage>
</organism>
<evidence type="ECO:0000256" key="6">
    <source>
        <dbReference type="ARBA" id="ARBA00022801"/>
    </source>
</evidence>
<evidence type="ECO:0000313" key="18">
    <source>
        <dbReference type="Proteomes" id="UP000568839"/>
    </source>
</evidence>
<dbReference type="EMBL" id="JACHHJ010000001">
    <property type="protein sequence ID" value="MBB6449124.1"/>
    <property type="molecule type" value="Genomic_DNA"/>
</dbReference>
<evidence type="ECO:0000256" key="2">
    <source>
        <dbReference type="ARBA" id="ARBA00022722"/>
    </source>
</evidence>
<evidence type="ECO:0000256" key="1">
    <source>
        <dbReference type="ARBA" id="ARBA00022485"/>
    </source>
</evidence>
<dbReference type="InterPro" id="IPR014017">
    <property type="entry name" value="DNA_helicase_UvrD-like_C"/>
</dbReference>
<dbReference type="InterPro" id="IPR011604">
    <property type="entry name" value="PDDEXK-like_dom_sf"/>
</dbReference>
<dbReference type="GO" id="GO:0046872">
    <property type="term" value="F:metal ion binding"/>
    <property type="evidence" value="ECO:0007669"/>
    <property type="project" value="UniProtKB-KW"/>
</dbReference>
<keyword evidence="18" id="KW-1185">Reference proteome</keyword>
<evidence type="ECO:0000256" key="3">
    <source>
        <dbReference type="ARBA" id="ARBA00022723"/>
    </source>
</evidence>
<feature type="compositionally biased region" description="Basic and acidic residues" evidence="15">
    <location>
        <begin position="1157"/>
        <end position="1174"/>
    </location>
</feature>
<dbReference type="GO" id="GO:0051539">
    <property type="term" value="F:4 iron, 4 sulfur cluster binding"/>
    <property type="evidence" value="ECO:0007669"/>
    <property type="project" value="UniProtKB-KW"/>
</dbReference>
<proteinExistence type="inferred from homology"/>
<comment type="function">
    <text evidence="14">The heterodimer acts as both an ATP-dependent DNA helicase and an ATP-dependent, dual-direction single-stranded exonuclease. Recognizes the chi site generating a DNA molecule suitable for the initiation of homologous recombination. The AddB subunit has 5' -&gt; 3' nuclease activity but not helicase activity.</text>
</comment>
<evidence type="ECO:0000256" key="14">
    <source>
        <dbReference type="HAMAP-Rule" id="MF_01452"/>
    </source>
</evidence>
<name>A0A841PN06_9BACL</name>
<sequence length="1174" mass="134959">MNLRFYIGRSGSGKTTTLLNEVEKMLVKDPVDGPPILYLVPEQMTFQVEYQLTKQTGGISRAHVMSFSRLALRVMQETGGSARDRLQRAGVHMLLRKIVEEEKKNFRVFKKAADTDGFISEMERMMTELRRQALTPELITEGQAQLDGDGKSATITDKLHDIALVFDRFEDVFHGTYMNTEEALKWLVQQLPDSDWLKGATVFIDGFHDFSPQELQVIESLFSKIDKLAIALTLDHIPTNETSPNELDHFYLPAKTYTKLTTMAKEHGYGWHVNTFFSSKRFQEKGLSLLEQKRDTQPTPQSESSGDAIQVYEAVHRRAEVEGVARTIINLVRDQGYRYRDIALLLRDSGPYNDLIKRVFSRYEIPIFLDEKRAMMHHPVAELIRSTLEIVEKNWPFEAVFRALKTDLFFPRSGSWEIWRERVDELENYALAHGIYGSQWKDGSRWSYRRHRNIMDNPVQTDAEKEIEARINHTRDQLITPLLTFEQRLKKSSNIRERCKALYLLLEELELPIKIEMIRDQAVADGALESASEHDQVWENVINLLDQFVDAAGEDELSLFYFNRMIDSGLESMQFAIVPPAIDQVTIADMERSRLPDIRATFILGCNEGIIPARPEEDGLIRDRERDQLEKVGISVGPSANERLWNEPFYLYMAEASPANRLIFTYALADEDGKTLLPSPIIERLLTRFPDIQKYLFQSDATSVASSEQSSFVSHPEQAIEELALQFKNWQGGEKIPLIWWEVYNWFTREPEWHDRLRTAIGSLFYKNQAAGLEQETTRALYGKDIETSVSRMEMFQQCAFRHFSTYGLGLQERETYKLEAPDIGELFHAALKDVSNVVQENNLTWMALTDDDCRRIAQETVQRILPYIQRNIMFSSHRHAYLSKKLEEVIVRTTSTLRTQAKSSSFVPIGLEVEFGNKKKDIPSPQFQLANGINMSLRGRIDRVDRAESDHGPILRIIDYKSSEQKLRLSDVFHGIALQMPVYLDIALNGANDWLGEDADIGGMFYFHVHNPVINAEENMDEEKISRELFKQFKMQGFLPADQNIASLMDQALEKGGGPSAVIPAEITQKGTFSKRSSSVMKNEDFESLRDYLHTKMRAIGEEMTNGTISINPYQKGKDEIACTYCPFQSVCQFDPTLYSNDYRFLPKLTPEETIESMKKNSSRGRENRENSQ</sequence>
<keyword evidence="9 14" id="KW-0067">ATP-binding</keyword>
<dbReference type="SUPFAM" id="SSF52540">
    <property type="entry name" value="P-loop containing nucleoside triphosphate hydrolases"/>
    <property type="match status" value="2"/>
</dbReference>
<dbReference type="GO" id="GO:0008409">
    <property type="term" value="F:5'-3' exonuclease activity"/>
    <property type="evidence" value="ECO:0007669"/>
    <property type="project" value="UniProtKB-UniRule"/>
</dbReference>
<keyword evidence="3 14" id="KW-0479">Metal-binding</keyword>
<evidence type="ECO:0000256" key="15">
    <source>
        <dbReference type="SAM" id="MobiDB-lite"/>
    </source>
</evidence>
<evidence type="ECO:0000259" key="16">
    <source>
        <dbReference type="PROSITE" id="PS51217"/>
    </source>
</evidence>
<dbReference type="AlphaFoldDB" id="A0A841PN06"/>
<evidence type="ECO:0000256" key="8">
    <source>
        <dbReference type="ARBA" id="ARBA00022839"/>
    </source>
</evidence>
<dbReference type="GO" id="GO:0003690">
    <property type="term" value="F:double-stranded DNA binding"/>
    <property type="evidence" value="ECO:0007669"/>
    <property type="project" value="UniProtKB-UniRule"/>
</dbReference>
<evidence type="ECO:0000256" key="7">
    <source>
        <dbReference type="ARBA" id="ARBA00022806"/>
    </source>
</evidence>
<comment type="miscellaneous">
    <text evidence="14">Despite having conserved helicase domains, this subunit does not have helicase activity.</text>
</comment>
<dbReference type="EC" id="3.1.-.-" evidence="14"/>
<keyword evidence="6 14" id="KW-0378">Hydrolase</keyword>
<comment type="similarity">
    <text evidence="14">Belongs to the helicase family. AddB/RexB type 1 subfamily.</text>
</comment>
<evidence type="ECO:0000256" key="10">
    <source>
        <dbReference type="ARBA" id="ARBA00023004"/>
    </source>
</evidence>
<dbReference type="Gene3D" id="3.90.320.10">
    <property type="match status" value="1"/>
</dbReference>
<feature type="domain" description="UvrD-like helicase C-terminal" evidence="16">
    <location>
        <begin position="278"/>
        <end position="595"/>
    </location>
</feature>
<dbReference type="PROSITE" id="PS51217">
    <property type="entry name" value="UVRD_HELICASE_CTER"/>
    <property type="match status" value="1"/>
</dbReference>
<dbReference type="Pfam" id="PF13361">
    <property type="entry name" value="UvrD_C"/>
    <property type="match status" value="1"/>
</dbReference>
<gene>
    <name evidence="14" type="primary">addB</name>
    <name evidence="17" type="ORF">HNR44_001073</name>
</gene>
<dbReference type="Pfam" id="PF12705">
    <property type="entry name" value="PDDEXK_1"/>
    <property type="match status" value="1"/>
</dbReference>
<evidence type="ECO:0000256" key="9">
    <source>
        <dbReference type="ARBA" id="ARBA00022840"/>
    </source>
</evidence>
<dbReference type="InterPro" id="IPR049035">
    <property type="entry name" value="ADDB_N"/>
</dbReference>